<dbReference type="PANTHER" id="PTHR43799:SF1">
    <property type="entry name" value="ASPARTATE AMINOTRANSFERASE"/>
    <property type="match status" value="1"/>
</dbReference>
<dbReference type="Pfam" id="PF12897">
    <property type="entry name" value="Asp_aminotransf"/>
    <property type="match status" value="1"/>
</dbReference>
<dbReference type="Proteomes" id="UP001238805">
    <property type="component" value="Chromosome"/>
</dbReference>
<dbReference type="InterPro" id="IPR015422">
    <property type="entry name" value="PyrdxlP-dep_Trfase_small"/>
</dbReference>
<dbReference type="RefSeq" id="WP_284875701.1">
    <property type="nucleotide sequence ID" value="NZ_CP126970.1"/>
</dbReference>
<dbReference type="EMBL" id="CP126970">
    <property type="protein sequence ID" value="WIM71128.1"/>
    <property type="molecule type" value="Genomic_DNA"/>
</dbReference>
<keyword evidence="2" id="KW-1185">Reference proteome</keyword>
<accession>A0ABY8VNM2</accession>
<keyword evidence="1" id="KW-0808">Transferase</keyword>
<dbReference type="PANTHER" id="PTHR43799">
    <property type="entry name" value="AMINOTRANSFERASE, PUTATIVE-RELATED"/>
    <property type="match status" value="1"/>
</dbReference>
<name>A0ABY8VNM2_9CORY</name>
<dbReference type="Gene3D" id="3.40.640.10">
    <property type="entry name" value="Type I PLP-dependent aspartate aminotransferase-like (Major domain)"/>
    <property type="match status" value="1"/>
</dbReference>
<dbReference type="InterPro" id="IPR015421">
    <property type="entry name" value="PyrdxlP-dep_Trfase_major"/>
</dbReference>
<dbReference type="InterPro" id="IPR024551">
    <property type="entry name" value="AspAT_Ic"/>
</dbReference>
<keyword evidence="1" id="KW-0032">Aminotransferase</keyword>
<sequence length="427" mass="46844">MTLLDFDSDRLAQFADQVRKDYDELKAKNLKLDLTRGKPSSEQLDFAESLLALPGEGNHTDADGADVRNYGNLKGISDIRTLWAEVIGVDPENLIAGDASSLNIMFDLITWSYMFGNNDSERPWKDLEGDGEKIRWICPVPGYDRHFTITETLGFEMVTVPMLEDGPDVEAIRELVKDPLVKGMWSVPMFGNPTGITYSEEVCRELAAMETAAPDFRIVWDNAYAVHTLTDEFPPIVNVIELAAGAGNPNRFWVMSSTSKITHAGAGVSFFASSKENLDWYLGIAGVRGIGPNKVNQLAHARYFGDAEGVRAVMRKHAGSLAPKFARVIEIMERRLGEYEVARWTEPEGGYFISLDVIDGTASRVVELAKEAGINLTGAGSSFPLKDDPNNRNIRLAPSLPPVEELEVAMDGVATCVLLAAVEKLGA</sequence>
<dbReference type="Gene3D" id="3.90.1150.10">
    <property type="entry name" value="Aspartate Aminotransferase, domain 1"/>
    <property type="match status" value="1"/>
</dbReference>
<dbReference type="SUPFAM" id="SSF53383">
    <property type="entry name" value="PLP-dependent transferases"/>
    <property type="match status" value="1"/>
</dbReference>
<dbReference type="GO" id="GO:0008483">
    <property type="term" value="F:transaminase activity"/>
    <property type="evidence" value="ECO:0007669"/>
    <property type="project" value="UniProtKB-KW"/>
</dbReference>
<dbReference type="CDD" id="cd00609">
    <property type="entry name" value="AAT_like"/>
    <property type="match status" value="1"/>
</dbReference>
<evidence type="ECO:0000313" key="2">
    <source>
        <dbReference type="Proteomes" id="UP001238805"/>
    </source>
</evidence>
<gene>
    <name evidence="1" type="ORF">QP029_04865</name>
</gene>
<organism evidence="1 2">
    <name type="scientific">Corynebacterium suedekumii</name>
    <dbReference type="NCBI Taxonomy" id="3049801"/>
    <lineage>
        <taxon>Bacteria</taxon>
        <taxon>Bacillati</taxon>
        <taxon>Actinomycetota</taxon>
        <taxon>Actinomycetes</taxon>
        <taxon>Mycobacteriales</taxon>
        <taxon>Corynebacteriaceae</taxon>
        <taxon>Corynebacterium</taxon>
    </lineage>
</organism>
<evidence type="ECO:0000313" key="1">
    <source>
        <dbReference type="EMBL" id="WIM71128.1"/>
    </source>
</evidence>
<proteinExistence type="predicted"/>
<protein>
    <submittedName>
        <fullName evidence="1">Aminotransferase</fullName>
    </submittedName>
</protein>
<dbReference type="InterPro" id="IPR015424">
    <property type="entry name" value="PyrdxlP-dep_Trfase"/>
</dbReference>
<reference evidence="1 2" key="1">
    <citation type="submission" date="2023-05" db="EMBL/GenBank/DDBJ databases">
        <title>Corynebacterium suedekumii sp. nov. and Corynebacterium breve sp. nov. isolated from raw cow's milk.</title>
        <authorList>
            <person name="Baer M.K."/>
            <person name="Mehl L."/>
            <person name="Hellmuth R."/>
            <person name="Marke G."/>
            <person name="Lipski A."/>
        </authorList>
    </citation>
    <scope>NUCLEOTIDE SEQUENCE [LARGE SCALE GENOMIC DNA]</scope>
    <source>
        <strain evidence="1 2">LM112</strain>
    </source>
</reference>